<sequence length="178" mass="18000">MLTDETVLEVQLSSSRHSLCASKTMNRITTGVLVLVCLAGITGVVGSPAGAIDETGDADTEDTAMWNVLVDTTTSDAGDEANVSAHSEVSVSSDSTETAVSNETIRDGVSTDSSSTSVSVTQNVSQQNVSVSQSVSVGEDGAEVEQSTALNQSTSASSSQGVDGEDGSVVVSTSSDDQ</sequence>
<evidence type="ECO:0000313" key="4">
    <source>
        <dbReference type="Proteomes" id="UP000011613"/>
    </source>
</evidence>
<dbReference type="Proteomes" id="UP000011613">
    <property type="component" value="Unassembled WGS sequence"/>
</dbReference>
<dbReference type="EMBL" id="AOIC01000108">
    <property type="protein sequence ID" value="ELY64598.1"/>
    <property type="molecule type" value="Genomic_DNA"/>
</dbReference>
<feature type="region of interest" description="Disordered" evidence="1">
    <location>
        <begin position="75"/>
        <end position="178"/>
    </location>
</feature>
<evidence type="ECO:0000256" key="1">
    <source>
        <dbReference type="SAM" id="MobiDB-lite"/>
    </source>
</evidence>
<comment type="caution">
    <text evidence="2">The sequence shown here is derived from an EMBL/GenBank/DDBJ whole genome shotgun (WGS) entry which is preliminary data.</text>
</comment>
<organism evidence="2 4">
    <name type="scientific">Natronobacterium gregoryi (strain ATCC 43098 / DSM 3393 / CCM 3738 / CIP 104747 / IAM 13177 / JCM 8860 / NBRC 102187 / NCIMB 2189 / SP2)</name>
    <dbReference type="NCBI Taxonomy" id="797304"/>
    <lineage>
        <taxon>Archaea</taxon>
        <taxon>Methanobacteriati</taxon>
        <taxon>Methanobacteriota</taxon>
        <taxon>Stenosarchaea group</taxon>
        <taxon>Halobacteria</taxon>
        <taxon>Halobacteriales</taxon>
        <taxon>Natrialbaceae</taxon>
        <taxon>Natronobacterium</taxon>
    </lineage>
</organism>
<dbReference type="AlphaFoldDB" id="L9XVG3"/>
<feature type="compositionally biased region" description="Polar residues" evidence="1">
    <location>
        <begin position="145"/>
        <end position="156"/>
    </location>
</feature>
<protein>
    <submittedName>
        <fullName evidence="2">Uncharacterized protein</fullName>
    </submittedName>
</protein>
<name>L9XVG3_NATGS</name>
<reference evidence="2 4" key="1">
    <citation type="journal article" date="2014" name="PLoS Genet.">
        <title>Phylogenetically driven sequencing of extremely halophilic archaea reveals strategies for static and dynamic osmo-response.</title>
        <authorList>
            <person name="Becker E.A."/>
            <person name="Seitzer P.M."/>
            <person name="Tritt A."/>
            <person name="Larsen D."/>
            <person name="Krusor M."/>
            <person name="Yao A.I."/>
            <person name="Wu D."/>
            <person name="Madern D."/>
            <person name="Eisen J.A."/>
            <person name="Darling A.E."/>
            <person name="Facciotti M.T."/>
        </authorList>
    </citation>
    <scope>NUCLEOTIDE SEQUENCE [LARGE SCALE GENOMIC DNA]</scope>
    <source>
        <strain evidence="2 4">SP2</strain>
    </source>
</reference>
<dbReference type="EMBL" id="PKKI01000102">
    <property type="protein sequence ID" value="PLK18157.1"/>
    <property type="molecule type" value="Genomic_DNA"/>
</dbReference>
<accession>L9XVG3</accession>
<dbReference type="Proteomes" id="UP000234484">
    <property type="component" value="Unassembled WGS sequence"/>
</dbReference>
<proteinExistence type="predicted"/>
<reference evidence="3 5" key="2">
    <citation type="submission" date="2017-12" db="EMBL/GenBank/DDBJ databases">
        <title>The characterization of oligonucleotides binding to NgAgo.</title>
        <authorList>
            <person name="Jiang L."/>
            <person name="He B."/>
            <person name="Kang J."/>
            <person name="Yu M."/>
            <person name="Li N."/>
            <person name="Fang Y."/>
            <person name="Tang Z."/>
            <person name="Wu P."/>
            <person name="Yao P."/>
            <person name="Huang J."/>
        </authorList>
    </citation>
    <scope>NUCLEOTIDE SEQUENCE [LARGE SCALE GENOMIC DNA]</scope>
    <source>
        <strain evidence="3 5">SP2</strain>
        <tissue evidence="3">Freeze-dried powder thallus</tissue>
    </source>
</reference>
<evidence type="ECO:0000313" key="5">
    <source>
        <dbReference type="Proteomes" id="UP000234484"/>
    </source>
</evidence>
<feature type="compositionally biased region" description="Low complexity" evidence="1">
    <location>
        <begin position="83"/>
        <end position="101"/>
    </location>
</feature>
<evidence type="ECO:0000313" key="2">
    <source>
        <dbReference type="EMBL" id="ELY64598.1"/>
    </source>
</evidence>
<gene>
    <name evidence="2" type="ORF">C490_14555</name>
    <name evidence="3" type="ORF">CYV19_18605</name>
</gene>
<feature type="compositionally biased region" description="Low complexity" evidence="1">
    <location>
        <begin position="110"/>
        <end position="137"/>
    </location>
</feature>
<feature type="compositionally biased region" description="Low complexity" evidence="1">
    <location>
        <begin position="157"/>
        <end position="178"/>
    </location>
</feature>
<evidence type="ECO:0000313" key="3">
    <source>
        <dbReference type="EMBL" id="PLK18157.1"/>
    </source>
</evidence>